<feature type="non-terminal residue" evidence="1">
    <location>
        <position position="1"/>
    </location>
</feature>
<reference evidence="1" key="1">
    <citation type="journal article" date="2021" name="Sci. Adv.">
        <title>The American lobster genome reveals insights on longevity, neural, and immune adaptations.</title>
        <authorList>
            <person name="Polinski J.M."/>
            <person name="Zimin A.V."/>
            <person name="Clark K.F."/>
            <person name="Kohn A.B."/>
            <person name="Sadowski N."/>
            <person name="Timp W."/>
            <person name="Ptitsyn A."/>
            <person name="Khanna P."/>
            <person name="Romanova D.Y."/>
            <person name="Williams P."/>
            <person name="Greenwood S.J."/>
            <person name="Moroz L.L."/>
            <person name="Walt D.R."/>
            <person name="Bodnar A.G."/>
        </authorList>
    </citation>
    <scope>NUCLEOTIDE SEQUENCE</scope>
    <source>
        <strain evidence="1">GMGI-L3</strain>
    </source>
</reference>
<organism evidence="1 2">
    <name type="scientific">Homarus americanus</name>
    <name type="common">American lobster</name>
    <dbReference type="NCBI Taxonomy" id="6706"/>
    <lineage>
        <taxon>Eukaryota</taxon>
        <taxon>Metazoa</taxon>
        <taxon>Ecdysozoa</taxon>
        <taxon>Arthropoda</taxon>
        <taxon>Crustacea</taxon>
        <taxon>Multicrustacea</taxon>
        <taxon>Malacostraca</taxon>
        <taxon>Eumalacostraca</taxon>
        <taxon>Eucarida</taxon>
        <taxon>Decapoda</taxon>
        <taxon>Pleocyemata</taxon>
        <taxon>Astacidea</taxon>
        <taxon>Nephropoidea</taxon>
        <taxon>Nephropidae</taxon>
        <taxon>Homarus</taxon>
    </lineage>
</organism>
<protein>
    <submittedName>
        <fullName evidence="1">Putative Pro-resilin-like 182</fullName>
    </submittedName>
</protein>
<comment type="caution">
    <text evidence="1">The sequence shown here is derived from an EMBL/GenBank/DDBJ whole genome shotgun (WGS) entry which is preliminary data.</text>
</comment>
<dbReference type="EMBL" id="JAHLQT010033762">
    <property type="protein sequence ID" value="KAG7159176.1"/>
    <property type="molecule type" value="Genomic_DNA"/>
</dbReference>
<sequence>YDVTAQKVEPGVYKLDASLREHQFDSSSITNMYFKALVLVAVVVATLARPDSPPTYNAPTAGYGAPSPVAPAQYDFNWAVQDDLSGNDFGHQES</sequence>
<feature type="non-terminal residue" evidence="1">
    <location>
        <position position="94"/>
    </location>
</feature>
<proteinExistence type="predicted"/>
<name>A0A8J5JN26_HOMAM</name>
<gene>
    <name evidence="1" type="ORF">Hamer_G016560</name>
</gene>
<dbReference type="Proteomes" id="UP000747542">
    <property type="component" value="Unassembled WGS sequence"/>
</dbReference>
<keyword evidence="2" id="KW-1185">Reference proteome</keyword>
<evidence type="ECO:0000313" key="2">
    <source>
        <dbReference type="Proteomes" id="UP000747542"/>
    </source>
</evidence>
<accession>A0A8J5JN26</accession>
<evidence type="ECO:0000313" key="1">
    <source>
        <dbReference type="EMBL" id="KAG7159176.1"/>
    </source>
</evidence>
<dbReference type="AlphaFoldDB" id="A0A8J5JN26"/>